<name>A0A0C2J940_THEKT</name>
<organism evidence="1 2">
    <name type="scientific">Thelohanellus kitauei</name>
    <name type="common">Myxosporean</name>
    <dbReference type="NCBI Taxonomy" id="669202"/>
    <lineage>
        <taxon>Eukaryota</taxon>
        <taxon>Metazoa</taxon>
        <taxon>Cnidaria</taxon>
        <taxon>Myxozoa</taxon>
        <taxon>Myxosporea</taxon>
        <taxon>Bivalvulida</taxon>
        <taxon>Platysporina</taxon>
        <taxon>Myxobolidae</taxon>
        <taxon>Thelohanellus</taxon>
    </lineage>
</organism>
<keyword evidence="2" id="KW-1185">Reference proteome</keyword>
<reference evidence="1 2" key="1">
    <citation type="journal article" date="2014" name="Genome Biol. Evol.">
        <title>The genome of the myxosporean Thelohanellus kitauei shows adaptations to nutrient acquisition within its fish host.</title>
        <authorList>
            <person name="Yang Y."/>
            <person name="Xiong J."/>
            <person name="Zhou Z."/>
            <person name="Huo F."/>
            <person name="Miao W."/>
            <person name="Ran C."/>
            <person name="Liu Y."/>
            <person name="Zhang J."/>
            <person name="Feng J."/>
            <person name="Wang M."/>
            <person name="Wang M."/>
            <person name="Wang L."/>
            <person name="Yao B."/>
        </authorList>
    </citation>
    <scope>NUCLEOTIDE SEQUENCE [LARGE SCALE GENOMIC DNA]</scope>
    <source>
        <strain evidence="1">Wuqing</strain>
    </source>
</reference>
<proteinExistence type="predicted"/>
<comment type="caution">
    <text evidence="1">The sequence shown here is derived from an EMBL/GenBank/DDBJ whole genome shotgun (WGS) entry which is preliminary data.</text>
</comment>
<dbReference type="OrthoDB" id="10047893at2759"/>
<dbReference type="EMBL" id="JWZT01000443">
    <property type="protein sequence ID" value="KII74339.1"/>
    <property type="molecule type" value="Genomic_DNA"/>
</dbReference>
<gene>
    <name evidence="1" type="ORF">RF11_06486</name>
</gene>
<evidence type="ECO:0000313" key="2">
    <source>
        <dbReference type="Proteomes" id="UP000031668"/>
    </source>
</evidence>
<evidence type="ECO:0008006" key="3">
    <source>
        <dbReference type="Google" id="ProtNLM"/>
    </source>
</evidence>
<accession>A0A0C2J940</accession>
<dbReference type="Proteomes" id="UP000031668">
    <property type="component" value="Unassembled WGS sequence"/>
</dbReference>
<sequence length="146" mass="16504">MELINNLKTLYRGKSVNYILESNDENLLTSSTTAREISSKTSLLLVIQFVADNWRAIKTTTIQNCCTNGGIKSKHEKFEEDDENESHVPVTNLKAKKCMAVLQLYFMQEGNEVSPTSALNICADFVEVKCDKNKRQTTFDSFLALK</sequence>
<evidence type="ECO:0000313" key="1">
    <source>
        <dbReference type="EMBL" id="KII74339.1"/>
    </source>
</evidence>
<dbReference type="AlphaFoldDB" id="A0A0C2J940"/>
<protein>
    <recommendedName>
        <fullName evidence="3">DDE-1 domain-containing protein</fullName>
    </recommendedName>
</protein>